<gene>
    <name evidence="1" type="ORF">FF38_02419</name>
</gene>
<organism evidence="1 2">
    <name type="scientific">Lucilia cuprina</name>
    <name type="common">Green bottle fly</name>
    <name type="synonym">Australian sheep blowfly</name>
    <dbReference type="NCBI Taxonomy" id="7375"/>
    <lineage>
        <taxon>Eukaryota</taxon>
        <taxon>Metazoa</taxon>
        <taxon>Ecdysozoa</taxon>
        <taxon>Arthropoda</taxon>
        <taxon>Hexapoda</taxon>
        <taxon>Insecta</taxon>
        <taxon>Pterygota</taxon>
        <taxon>Neoptera</taxon>
        <taxon>Endopterygota</taxon>
        <taxon>Diptera</taxon>
        <taxon>Brachycera</taxon>
        <taxon>Muscomorpha</taxon>
        <taxon>Oestroidea</taxon>
        <taxon>Calliphoridae</taxon>
        <taxon>Luciliinae</taxon>
        <taxon>Lucilia</taxon>
    </lineage>
</organism>
<evidence type="ECO:0000313" key="2">
    <source>
        <dbReference type="Proteomes" id="UP000037069"/>
    </source>
</evidence>
<accession>A0A0L0CAH5</accession>
<proteinExistence type="predicted"/>
<dbReference type="OrthoDB" id="8052549at2759"/>
<reference evidence="1 2" key="1">
    <citation type="journal article" date="2015" name="Nat. Commun.">
        <title>Lucilia cuprina genome unlocks parasitic fly biology to underpin future interventions.</title>
        <authorList>
            <person name="Anstead C.A."/>
            <person name="Korhonen P.K."/>
            <person name="Young N.D."/>
            <person name="Hall R.S."/>
            <person name="Jex A.R."/>
            <person name="Murali S.C."/>
            <person name="Hughes D.S."/>
            <person name="Lee S.F."/>
            <person name="Perry T."/>
            <person name="Stroehlein A.J."/>
            <person name="Ansell B.R."/>
            <person name="Breugelmans B."/>
            <person name="Hofmann A."/>
            <person name="Qu J."/>
            <person name="Dugan S."/>
            <person name="Lee S.L."/>
            <person name="Chao H."/>
            <person name="Dinh H."/>
            <person name="Han Y."/>
            <person name="Doddapaneni H.V."/>
            <person name="Worley K.C."/>
            <person name="Muzny D.M."/>
            <person name="Ioannidis P."/>
            <person name="Waterhouse R.M."/>
            <person name="Zdobnov E.M."/>
            <person name="James P.J."/>
            <person name="Bagnall N.H."/>
            <person name="Kotze A.C."/>
            <person name="Gibbs R.A."/>
            <person name="Richards S."/>
            <person name="Batterham P."/>
            <person name="Gasser R.B."/>
        </authorList>
    </citation>
    <scope>NUCLEOTIDE SEQUENCE [LARGE SCALE GENOMIC DNA]</scope>
    <source>
        <strain evidence="1 2">LS</strain>
        <tissue evidence="1">Full body</tissue>
    </source>
</reference>
<dbReference type="EMBL" id="JRES01000678">
    <property type="protein sequence ID" value="KNC29257.1"/>
    <property type="molecule type" value="Genomic_DNA"/>
</dbReference>
<name>A0A0L0CAH5_LUCCU</name>
<keyword evidence="2" id="KW-1185">Reference proteome</keyword>
<comment type="caution">
    <text evidence="1">The sequence shown here is derived from an EMBL/GenBank/DDBJ whole genome shotgun (WGS) entry which is preliminary data.</text>
</comment>
<evidence type="ECO:0008006" key="3">
    <source>
        <dbReference type="Google" id="ProtNLM"/>
    </source>
</evidence>
<protein>
    <recommendedName>
        <fullName evidence="3">F-box domain-containing protein</fullName>
    </recommendedName>
</protein>
<sequence>MEYDFRDELKQLLLYNCQKMKNLSTLIWHDFTLWYADEPIAMHFPLNGTYLNLESMFIDLSVIVIDDILKMKYLKQLAFMDNEHEINLNNLLSIFKHSTLESFTLYTRNVEYKVKISTNDYIGYKINLRFIQIPLNIFNKTTNIWLNILFTNPQLQLVCYCSDFNAFNVEYLKDLIENPNFPARIKSIKICGLTIDCEDLKENPDIVWNSIKACPPTPVIEIMTSGSFFR</sequence>
<dbReference type="Proteomes" id="UP000037069">
    <property type="component" value="Unassembled WGS sequence"/>
</dbReference>
<dbReference type="AlphaFoldDB" id="A0A0L0CAH5"/>
<evidence type="ECO:0000313" key="1">
    <source>
        <dbReference type="EMBL" id="KNC29257.1"/>
    </source>
</evidence>